<sequence length="222" mass="24047">MGAVTEFAFIPLRPGTDIEDENISEGQIMAQMLAKGKIAPGVQANYWGKQIDCSHFVHLLLDWDSLDAHKSYMARPDYGAFLAAAQSMVDPEKQAGLFHVPFQPHPPSGPLLSPLCEVIQIYFPEDLTTDSQKEFTTSFGKFIEKLSGAQVKGFTGNVSSGWALETVLKEGEAKKVFVGLFGWNGPESASGFKSSGAYEEIAGAVLSYLSAAEVAYVIFKSP</sequence>
<dbReference type="Proteomes" id="UP000813461">
    <property type="component" value="Unassembled WGS sequence"/>
</dbReference>
<dbReference type="AlphaFoldDB" id="A0A8K0RIC3"/>
<comment type="caution">
    <text evidence="1">The sequence shown here is derived from an EMBL/GenBank/DDBJ whole genome shotgun (WGS) entry which is preliminary data.</text>
</comment>
<reference evidence="1" key="1">
    <citation type="journal article" date="2021" name="Nat. Commun.">
        <title>Genetic determinants of endophytism in the Arabidopsis root mycobiome.</title>
        <authorList>
            <person name="Mesny F."/>
            <person name="Miyauchi S."/>
            <person name="Thiergart T."/>
            <person name="Pickel B."/>
            <person name="Atanasova L."/>
            <person name="Karlsson M."/>
            <person name="Huettel B."/>
            <person name="Barry K.W."/>
            <person name="Haridas S."/>
            <person name="Chen C."/>
            <person name="Bauer D."/>
            <person name="Andreopoulos W."/>
            <person name="Pangilinan J."/>
            <person name="LaButti K."/>
            <person name="Riley R."/>
            <person name="Lipzen A."/>
            <person name="Clum A."/>
            <person name="Drula E."/>
            <person name="Henrissat B."/>
            <person name="Kohler A."/>
            <person name="Grigoriev I.V."/>
            <person name="Martin F.M."/>
            <person name="Hacquard S."/>
        </authorList>
    </citation>
    <scope>NUCLEOTIDE SEQUENCE</scope>
    <source>
        <strain evidence="1">MPI-SDFR-AT-0120</strain>
    </source>
</reference>
<dbReference type="SUPFAM" id="SSF54909">
    <property type="entry name" value="Dimeric alpha+beta barrel"/>
    <property type="match status" value="1"/>
</dbReference>
<keyword evidence="2" id="KW-1185">Reference proteome</keyword>
<dbReference type="EMBL" id="JAGMVJ010000001">
    <property type="protein sequence ID" value="KAH7095540.1"/>
    <property type="molecule type" value="Genomic_DNA"/>
</dbReference>
<dbReference type="InterPro" id="IPR011008">
    <property type="entry name" value="Dimeric_a/b-barrel"/>
</dbReference>
<dbReference type="Gene3D" id="3.30.70.100">
    <property type="match status" value="1"/>
</dbReference>
<organism evidence="1 2">
    <name type="scientific">Paraphoma chrysanthemicola</name>
    <dbReference type="NCBI Taxonomy" id="798071"/>
    <lineage>
        <taxon>Eukaryota</taxon>
        <taxon>Fungi</taxon>
        <taxon>Dikarya</taxon>
        <taxon>Ascomycota</taxon>
        <taxon>Pezizomycotina</taxon>
        <taxon>Dothideomycetes</taxon>
        <taxon>Pleosporomycetidae</taxon>
        <taxon>Pleosporales</taxon>
        <taxon>Pleosporineae</taxon>
        <taxon>Phaeosphaeriaceae</taxon>
        <taxon>Paraphoma</taxon>
    </lineage>
</organism>
<dbReference type="OrthoDB" id="3830579at2759"/>
<protein>
    <recommendedName>
        <fullName evidence="3">ABM domain-containing protein</fullName>
    </recommendedName>
</protein>
<name>A0A8K0RIC3_9PLEO</name>
<evidence type="ECO:0000313" key="2">
    <source>
        <dbReference type="Proteomes" id="UP000813461"/>
    </source>
</evidence>
<accession>A0A8K0RIC3</accession>
<evidence type="ECO:0000313" key="1">
    <source>
        <dbReference type="EMBL" id="KAH7095540.1"/>
    </source>
</evidence>
<proteinExistence type="predicted"/>
<evidence type="ECO:0008006" key="3">
    <source>
        <dbReference type="Google" id="ProtNLM"/>
    </source>
</evidence>
<gene>
    <name evidence="1" type="ORF">FB567DRAFT_512789</name>
</gene>